<proteinExistence type="predicted"/>
<evidence type="ECO:0000256" key="2">
    <source>
        <dbReference type="SAM" id="MobiDB-lite"/>
    </source>
</evidence>
<feature type="compositionally biased region" description="Basic and acidic residues" evidence="2">
    <location>
        <begin position="423"/>
        <end position="434"/>
    </location>
</feature>
<evidence type="ECO:0000313" key="4">
    <source>
        <dbReference type="EMBL" id="KAI5430453.1"/>
    </source>
</evidence>
<feature type="region of interest" description="Disordered" evidence="2">
    <location>
        <begin position="423"/>
        <end position="458"/>
    </location>
</feature>
<evidence type="ECO:0000259" key="3">
    <source>
        <dbReference type="Pfam" id="PF20167"/>
    </source>
</evidence>
<organism evidence="4 5">
    <name type="scientific">Pisum sativum</name>
    <name type="common">Garden pea</name>
    <name type="synonym">Lathyrus oleraceus</name>
    <dbReference type="NCBI Taxonomy" id="3888"/>
    <lineage>
        <taxon>Eukaryota</taxon>
        <taxon>Viridiplantae</taxon>
        <taxon>Streptophyta</taxon>
        <taxon>Embryophyta</taxon>
        <taxon>Tracheophyta</taxon>
        <taxon>Spermatophyta</taxon>
        <taxon>Magnoliopsida</taxon>
        <taxon>eudicotyledons</taxon>
        <taxon>Gunneridae</taxon>
        <taxon>Pentapetalae</taxon>
        <taxon>rosids</taxon>
        <taxon>fabids</taxon>
        <taxon>Fabales</taxon>
        <taxon>Fabaceae</taxon>
        <taxon>Papilionoideae</taxon>
        <taxon>50 kb inversion clade</taxon>
        <taxon>NPAAA clade</taxon>
        <taxon>Hologalegina</taxon>
        <taxon>IRL clade</taxon>
        <taxon>Fabeae</taxon>
        <taxon>Lathyrus</taxon>
    </lineage>
</organism>
<keyword evidence="5" id="KW-1185">Reference proteome</keyword>
<feature type="compositionally biased region" description="Polar residues" evidence="2">
    <location>
        <begin position="435"/>
        <end position="445"/>
    </location>
</feature>
<dbReference type="EMBL" id="JAMSHJ010000003">
    <property type="protein sequence ID" value="KAI5430453.1"/>
    <property type="molecule type" value="Genomic_DNA"/>
</dbReference>
<feature type="domain" description="Putative plant transposon protein" evidence="3">
    <location>
        <begin position="173"/>
        <end position="332"/>
    </location>
</feature>
<dbReference type="Gramene" id="Psat03G0487000-T1">
    <property type="protein sequence ID" value="KAI5430453.1"/>
    <property type="gene ID" value="KIW84_034870"/>
</dbReference>
<evidence type="ECO:0000313" key="5">
    <source>
        <dbReference type="Proteomes" id="UP001058974"/>
    </source>
</evidence>
<comment type="caution">
    <text evidence="4">The sequence shown here is derived from an EMBL/GenBank/DDBJ whole genome shotgun (WGS) entry which is preliminary data.</text>
</comment>
<feature type="compositionally biased region" description="Acidic residues" evidence="2">
    <location>
        <begin position="20"/>
        <end position="30"/>
    </location>
</feature>
<sequence length="488" mass="54148">MPSKKPVDGSHELAENIINLEEESSEEEDDTLVHHVKPSAARKLKTRKGKTVAEMMTTRTRKKTAGVGPSKSWSKVEVRKRKVRESYDSDDDIEDNVPDISPVKRQTVKKSPGKVTAMHLDKISFHLEDGAAKWKFVIQRRVAVERDLGKEAVEVKEVMELIKAAGLMKTVVSLPQCYEGLVKEFVVNIPEDISEKSSKEFCKVFVRGRCVRFSPTIINKFLGRGTDGGVDLKATDNEVCRTITAGQVKEWPSRNHLSVGKLTVKYAILHKIGLANWVPTNHISTISIGLGRIIYVIGTRIDFDFGRFMFDQIVRHASTNAVKLPIAFPSIICGIILSQQPGILNTSDIPNRRKPPLSIHYKPFEGSHVNDVVMTSGRKEPASQGSLIEQLKETYKELDTGIRVAKERKEALEVLIGSLEKEEMEKAGETKDSDANTSSERSNAQSSGSSDSEGEYDTSSLECQRGCLMWCTGDVMWCSGDVGADVRG</sequence>
<dbReference type="Proteomes" id="UP001058974">
    <property type="component" value="Chromosome 3"/>
</dbReference>
<reference evidence="4 5" key="1">
    <citation type="journal article" date="2022" name="Nat. Genet.">
        <title>Improved pea reference genome and pan-genome highlight genomic features and evolutionary characteristics.</title>
        <authorList>
            <person name="Yang T."/>
            <person name="Liu R."/>
            <person name="Luo Y."/>
            <person name="Hu S."/>
            <person name="Wang D."/>
            <person name="Wang C."/>
            <person name="Pandey M.K."/>
            <person name="Ge S."/>
            <person name="Xu Q."/>
            <person name="Li N."/>
            <person name="Li G."/>
            <person name="Huang Y."/>
            <person name="Saxena R.K."/>
            <person name="Ji Y."/>
            <person name="Li M."/>
            <person name="Yan X."/>
            <person name="He Y."/>
            <person name="Liu Y."/>
            <person name="Wang X."/>
            <person name="Xiang C."/>
            <person name="Varshney R.K."/>
            <person name="Ding H."/>
            <person name="Gao S."/>
            <person name="Zong X."/>
        </authorList>
    </citation>
    <scope>NUCLEOTIDE SEQUENCE [LARGE SCALE GENOMIC DNA]</scope>
    <source>
        <strain evidence="4 5">cv. Zhongwan 6</strain>
    </source>
</reference>
<feature type="region of interest" description="Disordered" evidence="2">
    <location>
        <begin position="1"/>
        <end position="74"/>
    </location>
</feature>
<dbReference type="Pfam" id="PF20167">
    <property type="entry name" value="Transposase_32"/>
    <property type="match status" value="1"/>
</dbReference>
<dbReference type="InterPro" id="IPR046796">
    <property type="entry name" value="Transposase_32_dom"/>
</dbReference>
<protein>
    <recommendedName>
        <fullName evidence="3">Putative plant transposon protein domain-containing protein</fullName>
    </recommendedName>
</protein>
<dbReference type="AlphaFoldDB" id="A0A9D4XZJ8"/>
<name>A0A9D4XZJ8_PEA</name>
<feature type="compositionally biased region" description="Basic and acidic residues" evidence="2">
    <location>
        <begin position="1"/>
        <end position="14"/>
    </location>
</feature>
<evidence type="ECO:0000256" key="1">
    <source>
        <dbReference type="SAM" id="Coils"/>
    </source>
</evidence>
<gene>
    <name evidence="4" type="ORF">KIW84_034870</name>
</gene>
<accession>A0A9D4XZJ8</accession>
<keyword evidence="1" id="KW-0175">Coiled coil</keyword>
<feature type="coiled-coil region" evidence="1">
    <location>
        <begin position="388"/>
        <end position="422"/>
    </location>
</feature>
<feature type="compositionally biased region" description="Basic residues" evidence="2">
    <location>
        <begin position="34"/>
        <end position="50"/>
    </location>
</feature>